<keyword evidence="3" id="KW-1185">Reference proteome</keyword>
<proteinExistence type="predicted"/>
<dbReference type="RefSeq" id="WP_324717845.1">
    <property type="nucleotide sequence ID" value="NZ_CP141615.1"/>
</dbReference>
<feature type="transmembrane region" description="Helical" evidence="1">
    <location>
        <begin position="33"/>
        <end position="53"/>
    </location>
</feature>
<evidence type="ECO:0000313" key="2">
    <source>
        <dbReference type="EMBL" id="WRP18572.1"/>
    </source>
</evidence>
<gene>
    <name evidence="2" type="ORF">U7230_06105</name>
</gene>
<keyword evidence="1" id="KW-1133">Transmembrane helix</keyword>
<protein>
    <submittedName>
        <fullName evidence="2">Phage holin family protein</fullName>
    </submittedName>
</protein>
<evidence type="ECO:0000256" key="1">
    <source>
        <dbReference type="SAM" id="Phobius"/>
    </source>
</evidence>
<feature type="transmembrane region" description="Helical" evidence="1">
    <location>
        <begin position="86"/>
        <end position="105"/>
    </location>
</feature>
<feature type="transmembrane region" description="Helical" evidence="1">
    <location>
        <begin position="60"/>
        <end position="80"/>
    </location>
</feature>
<dbReference type="PANTHER" id="PTHR37309:SF1">
    <property type="entry name" value="SLR0284 PROTEIN"/>
    <property type="match status" value="1"/>
</dbReference>
<dbReference type="PANTHER" id="PTHR37309">
    <property type="entry name" value="SLR0284 PROTEIN"/>
    <property type="match status" value="1"/>
</dbReference>
<sequence length="110" mass="11685">MDWIRAVVRFVVSAVVLMFVGAIVPGFRTLGFWNALLAALVIAGLGWLVEVFLGRNVSPYGRGIVGFIVSAVVIWAAQFIVPGMSVTILGALLAALIIGVVDMFVPTALR</sequence>
<dbReference type="EMBL" id="CP141615">
    <property type="protein sequence ID" value="WRP18572.1"/>
    <property type="molecule type" value="Genomic_DNA"/>
</dbReference>
<dbReference type="Pfam" id="PF04020">
    <property type="entry name" value="Phage_holin_4_2"/>
    <property type="match status" value="1"/>
</dbReference>
<evidence type="ECO:0000313" key="3">
    <source>
        <dbReference type="Proteomes" id="UP001332192"/>
    </source>
</evidence>
<organism evidence="2 3">
    <name type="scientific">Carboxydichorda subterranea</name>
    <dbReference type="NCBI Taxonomy" id="3109565"/>
    <lineage>
        <taxon>Bacteria</taxon>
        <taxon>Bacillati</taxon>
        <taxon>Bacillota</taxon>
        <taxon>Limnochordia</taxon>
        <taxon>Limnochordales</taxon>
        <taxon>Geochordaceae</taxon>
        <taxon>Carboxydichorda</taxon>
    </lineage>
</organism>
<name>A0ABZ1C0L9_9FIRM</name>
<keyword evidence="1" id="KW-0812">Transmembrane</keyword>
<dbReference type="InterPro" id="IPR007165">
    <property type="entry name" value="Phage_holin_4_2"/>
</dbReference>
<keyword evidence="1" id="KW-0472">Membrane</keyword>
<feature type="transmembrane region" description="Helical" evidence="1">
    <location>
        <begin position="7"/>
        <end position="27"/>
    </location>
</feature>
<reference evidence="2 3" key="1">
    <citation type="journal article" date="2024" name="Front. Microbiol.">
        <title>Novel thermophilic genera Geochorda gen. nov. and Carboxydochorda gen. nov. from the deep terrestrial subsurface reveal the ecophysiological diversity in the class Limnochordia.</title>
        <authorList>
            <person name="Karnachuk O.V."/>
            <person name="Lukina A.P."/>
            <person name="Avakyan M.R."/>
            <person name="Kadnikov V.V."/>
            <person name="Begmatov S."/>
            <person name="Beletsky A.V."/>
            <person name="Vlasova K.G."/>
            <person name="Novikov A.A."/>
            <person name="Shcherbakova V.A."/>
            <person name="Mardanov A.V."/>
            <person name="Ravin N.V."/>
        </authorList>
    </citation>
    <scope>NUCLEOTIDE SEQUENCE [LARGE SCALE GENOMIC DNA]</scope>
    <source>
        <strain evidence="2 3">L945</strain>
    </source>
</reference>
<accession>A0ABZ1C0L9</accession>
<dbReference type="Proteomes" id="UP001332192">
    <property type="component" value="Chromosome"/>
</dbReference>